<feature type="domain" description="Uracil-DNA glycosylase-like" evidence="1">
    <location>
        <begin position="11"/>
        <end position="163"/>
    </location>
</feature>
<protein>
    <submittedName>
        <fullName evidence="2">G/U mismatch-specific uracil-DNA glycosylase</fullName>
    </submittedName>
</protein>
<organism evidence="2 3">
    <name type="scientific">Zymomonas mobilis</name>
    <dbReference type="NCBI Taxonomy" id="542"/>
    <lineage>
        <taxon>Bacteria</taxon>
        <taxon>Pseudomonadati</taxon>
        <taxon>Pseudomonadota</taxon>
        <taxon>Alphaproteobacteria</taxon>
        <taxon>Sphingomonadales</taxon>
        <taxon>Zymomonadaceae</taxon>
        <taxon>Zymomonas</taxon>
    </lineage>
</organism>
<evidence type="ECO:0000313" key="2">
    <source>
        <dbReference type="EMBL" id="TQL17893.1"/>
    </source>
</evidence>
<dbReference type="SMART" id="SM00986">
    <property type="entry name" value="UDG"/>
    <property type="match status" value="1"/>
</dbReference>
<comment type="caution">
    <text evidence="2">The sequence shown here is derived from an EMBL/GenBank/DDBJ whole genome shotgun (WGS) entry which is preliminary data.</text>
</comment>
<dbReference type="SUPFAM" id="SSF52141">
    <property type="entry name" value="Uracil-DNA glycosylase-like"/>
    <property type="match status" value="1"/>
</dbReference>
<dbReference type="SMART" id="SM00987">
    <property type="entry name" value="UreE_C"/>
    <property type="match status" value="1"/>
</dbReference>
<reference evidence="2 3" key="1">
    <citation type="submission" date="2019-06" db="EMBL/GenBank/DDBJ databases">
        <title>Genome sequencing of Zymomonas mobilis strains for genetic engineering and biofuel applications.</title>
        <authorList>
            <person name="Teravest M."/>
        </authorList>
    </citation>
    <scope>NUCLEOTIDE SEQUENCE [LARGE SCALE GENOMIC DNA]</scope>
    <source>
        <strain evidence="2 3">AN0101</strain>
    </source>
</reference>
<dbReference type="Pfam" id="PF03167">
    <property type="entry name" value="UDG"/>
    <property type="match status" value="1"/>
</dbReference>
<dbReference type="InterPro" id="IPR005122">
    <property type="entry name" value="Uracil-DNA_glycosylase-like"/>
</dbReference>
<dbReference type="AlphaFoldDB" id="A0A542W2U9"/>
<sequence length="168" mass="18493">MLPDPMLRCFAPVTDAHTRLLILGSLPGGASLEKAQYYGHPRNQFWRLIGDIIGEDIEAAAYPERLATLLRKHIGLWDVIGTAKRQGSLDSNIRDVSPNPLGNLIDNLPHLKAIAFNGQKAGQLGIKELQKIAADLPYIILPSSSPAHAVPYAVKRDAWITLQKFILE</sequence>
<evidence type="ECO:0000259" key="1">
    <source>
        <dbReference type="SMART" id="SM00986"/>
    </source>
</evidence>
<dbReference type="InterPro" id="IPR026353">
    <property type="entry name" value="Hypoxan-DNA_Glyclase"/>
</dbReference>
<gene>
    <name evidence="2" type="ORF">FBY58_1506</name>
</gene>
<name>A0A542W2U9_ZYMMB</name>
<dbReference type="Gene3D" id="3.40.470.10">
    <property type="entry name" value="Uracil-DNA glycosylase-like domain"/>
    <property type="match status" value="1"/>
</dbReference>
<proteinExistence type="predicted"/>
<dbReference type="InterPro" id="IPR036895">
    <property type="entry name" value="Uracil-DNA_glycosylase-like_sf"/>
</dbReference>
<dbReference type="EMBL" id="VFOF01000001">
    <property type="protein sequence ID" value="TQL17893.1"/>
    <property type="molecule type" value="Genomic_DNA"/>
</dbReference>
<dbReference type="CDD" id="cd10032">
    <property type="entry name" value="UDG-F6_HDG"/>
    <property type="match status" value="1"/>
</dbReference>
<accession>A0A542W2U9</accession>
<dbReference type="NCBIfam" id="TIGR04274">
    <property type="entry name" value="hypoxanDNAglyco"/>
    <property type="match status" value="1"/>
</dbReference>
<evidence type="ECO:0000313" key="3">
    <source>
        <dbReference type="Proteomes" id="UP000316887"/>
    </source>
</evidence>
<dbReference type="Proteomes" id="UP000316887">
    <property type="component" value="Unassembled WGS sequence"/>
</dbReference>